<dbReference type="InterPro" id="IPR013901">
    <property type="entry name" value="Anthrone_oxy"/>
</dbReference>
<evidence type="ECO:0000256" key="5">
    <source>
        <dbReference type="ARBA" id="ARBA00023136"/>
    </source>
</evidence>
<keyword evidence="2" id="KW-0812">Transmembrane</keyword>
<dbReference type="Proteomes" id="UP001147747">
    <property type="component" value="Unassembled WGS sequence"/>
</dbReference>
<keyword evidence="8" id="KW-1185">Reference proteome</keyword>
<dbReference type="GO" id="GO:0004497">
    <property type="term" value="F:monooxygenase activity"/>
    <property type="evidence" value="ECO:0007669"/>
    <property type="project" value="UniProtKB-KW"/>
</dbReference>
<comment type="subcellular location">
    <subcellularLocation>
        <location evidence="1">Membrane</location>
        <topology evidence="1">Multi-pass membrane protein</topology>
    </subcellularLocation>
</comment>
<evidence type="ECO:0000313" key="7">
    <source>
        <dbReference type="EMBL" id="KAJ5413825.1"/>
    </source>
</evidence>
<evidence type="ECO:0000313" key="8">
    <source>
        <dbReference type="Proteomes" id="UP001147747"/>
    </source>
</evidence>
<comment type="similarity">
    <text evidence="6">Belongs to the anthrone oxygenase family.</text>
</comment>
<dbReference type="EMBL" id="JAPZBU010000003">
    <property type="protein sequence ID" value="KAJ5413825.1"/>
    <property type="molecule type" value="Genomic_DNA"/>
</dbReference>
<evidence type="ECO:0000256" key="4">
    <source>
        <dbReference type="ARBA" id="ARBA00023033"/>
    </source>
</evidence>
<accession>A0A9X0BE72</accession>
<keyword evidence="5" id="KW-0472">Membrane</keyword>
<evidence type="ECO:0000256" key="6">
    <source>
        <dbReference type="ARBA" id="ARBA00034313"/>
    </source>
</evidence>
<keyword evidence="4" id="KW-0560">Oxidoreductase</keyword>
<dbReference type="PANTHER" id="PTHR35042">
    <property type="entry name" value="ANTHRONE OXYGENASE ENCC"/>
    <property type="match status" value="1"/>
</dbReference>
<dbReference type="PANTHER" id="PTHR35042:SF1">
    <property type="entry name" value="DUF1772-DOMAIN-CONTAINING PROTEIN"/>
    <property type="match status" value="1"/>
</dbReference>
<protein>
    <recommendedName>
        <fullName evidence="9">DUF1772 domain-containing protein</fullName>
    </recommendedName>
</protein>
<keyword evidence="4" id="KW-0503">Monooxygenase</keyword>
<evidence type="ECO:0000256" key="3">
    <source>
        <dbReference type="ARBA" id="ARBA00022989"/>
    </source>
</evidence>
<reference evidence="7" key="2">
    <citation type="journal article" date="2023" name="IMA Fungus">
        <title>Comparative genomic study of the Penicillium genus elucidates a diverse pangenome and 15 lateral gene transfer events.</title>
        <authorList>
            <person name="Petersen C."/>
            <person name="Sorensen T."/>
            <person name="Nielsen M.R."/>
            <person name="Sondergaard T.E."/>
            <person name="Sorensen J.L."/>
            <person name="Fitzpatrick D.A."/>
            <person name="Frisvad J.C."/>
            <person name="Nielsen K.L."/>
        </authorList>
    </citation>
    <scope>NUCLEOTIDE SEQUENCE</scope>
    <source>
        <strain evidence="7">IBT 29677</strain>
    </source>
</reference>
<evidence type="ECO:0000256" key="2">
    <source>
        <dbReference type="ARBA" id="ARBA00022692"/>
    </source>
</evidence>
<name>A0A9X0BE72_9EURO</name>
<sequence length="129" mass="13979">MNAAPGLLQSRLESDISSATLAKQWRKLAFFYLAWCVRSESSKFIQGIAGRSALYCSAAALTLSLVPYTIIVMRKTNATLIEKAKIDPRLAEKEGGEIDTLVRSWISLNSFRSLLPLAGGVVGIVAAFS</sequence>
<proteinExistence type="inferred from homology"/>
<reference evidence="7" key="1">
    <citation type="submission" date="2022-12" db="EMBL/GenBank/DDBJ databases">
        <authorList>
            <person name="Petersen C."/>
        </authorList>
    </citation>
    <scope>NUCLEOTIDE SEQUENCE</scope>
    <source>
        <strain evidence="7">IBT 29677</strain>
    </source>
</reference>
<dbReference type="GeneID" id="81364079"/>
<organism evidence="7 8">
    <name type="scientific">Penicillium cosmopolitanum</name>
    <dbReference type="NCBI Taxonomy" id="1131564"/>
    <lineage>
        <taxon>Eukaryota</taxon>
        <taxon>Fungi</taxon>
        <taxon>Dikarya</taxon>
        <taxon>Ascomycota</taxon>
        <taxon>Pezizomycotina</taxon>
        <taxon>Eurotiomycetes</taxon>
        <taxon>Eurotiomycetidae</taxon>
        <taxon>Eurotiales</taxon>
        <taxon>Aspergillaceae</taxon>
        <taxon>Penicillium</taxon>
    </lineage>
</organism>
<evidence type="ECO:0008006" key="9">
    <source>
        <dbReference type="Google" id="ProtNLM"/>
    </source>
</evidence>
<gene>
    <name evidence="7" type="ORF">N7509_000452</name>
</gene>
<comment type="caution">
    <text evidence="7">The sequence shown here is derived from an EMBL/GenBank/DDBJ whole genome shotgun (WGS) entry which is preliminary data.</text>
</comment>
<dbReference type="Pfam" id="PF08592">
    <property type="entry name" value="Anthrone_oxy"/>
    <property type="match status" value="1"/>
</dbReference>
<keyword evidence="3" id="KW-1133">Transmembrane helix</keyword>
<evidence type="ECO:0000256" key="1">
    <source>
        <dbReference type="ARBA" id="ARBA00004141"/>
    </source>
</evidence>
<dbReference type="GO" id="GO:0016020">
    <property type="term" value="C:membrane"/>
    <property type="evidence" value="ECO:0007669"/>
    <property type="project" value="UniProtKB-SubCell"/>
</dbReference>
<dbReference type="OrthoDB" id="5954308at2759"/>
<dbReference type="AlphaFoldDB" id="A0A9X0BE72"/>
<dbReference type="RefSeq" id="XP_056493681.1">
    <property type="nucleotide sequence ID" value="XM_056625099.1"/>
</dbReference>